<dbReference type="PANTHER" id="PTHR13914">
    <property type="entry name" value="PROLINE OXIDASE"/>
    <property type="match status" value="1"/>
</dbReference>
<evidence type="ECO:0000259" key="7">
    <source>
        <dbReference type="Pfam" id="PF01619"/>
    </source>
</evidence>
<keyword evidence="5" id="KW-0274">FAD</keyword>
<keyword evidence="9" id="KW-1185">Reference proteome</keyword>
<keyword evidence="5" id="KW-0285">Flavoprotein</keyword>
<dbReference type="PANTHER" id="PTHR13914:SF0">
    <property type="entry name" value="PROLINE DEHYDROGENASE 1, MITOCHONDRIAL"/>
    <property type="match status" value="1"/>
</dbReference>
<dbReference type="SUPFAM" id="SSF51730">
    <property type="entry name" value="FAD-linked oxidoreductase"/>
    <property type="match status" value="1"/>
</dbReference>
<comment type="catalytic activity">
    <reaction evidence="5">
        <text>L-proline + a quinone = (S)-1-pyrroline-5-carboxylate + a quinol + H(+)</text>
        <dbReference type="Rhea" id="RHEA:23784"/>
        <dbReference type="ChEBI" id="CHEBI:15378"/>
        <dbReference type="ChEBI" id="CHEBI:17388"/>
        <dbReference type="ChEBI" id="CHEBI:24646"/>
        <dbReference type="ChEBI" id="CHEBI:60039"/>
        <dbReference type="ChEBI" id="CHEBI:132124"/>
        <dbReference type="EC" id="1.5.5.2"/>
    </reaction>
</comment>
<dbReference type="Proteomes" id="UP000076744">
    <property type="component" value="Unassembled WGS sequence"/>
</dbReference>
<feature type="compositionally biased region" description="Basic and acidic residues" evidence="6">
    <location>
        <begin position="66"/>
        <end position="81"/>
    </location>
</feature>
<dbReference type="Pfam" id="PF01619">
    <property type="entry name" value="Pro_dh"/>
    <property type="match status" value="1"/>
</dbReference>
<dbReference type="AlphaFoldDB" id="A0A166Z2T7"/>
<keyword evidence="4 5" id="KW-0642">Proline metabolism</keyword>
<dbReference type="InterPro" id="IPR002872">
    <property type="entry name" value="Proline_DH_dom"/>
</dbReference>
<dbReference type="RefSeq" id="XP_018699299.1">
    <property type="nucleotide sequence ID" value="XM_018853518.1"/>
</dbReference>
<protein>
    <recommendedName>
        <fullName evidence="2 5">Proline dehydrogenase</fullName>
        <ecNumber evidence="2 5">1.5.5.2</ecNumber>
    </recommendedName>
</protein>
<comment type="function">
    <text evidence="5">Converts proline to delta-1-pyrroline-5-carboxylate.</text>
</comment>
<accession>A0A166Z2T7</accession>
<dbReference type="InterPro" id="IPR029041">
    <property type="entry name" value="FAD-linked_oxidoreductase-like"/>
</dbReference>
<dbReference type="STRING" id="1081104.A0A166Z2T7"/>
<feature type="domain" description="Proline dehydrogenase" evidence="7">
    <location>
        <begin position="202"/>
        <end position="485"/>
    </location>
</feature>
<comment type="cofactor">
    <cofactor evidence="5">
        <name>FAD</name>
        <dbReference type="ChEBI" id="CHEBI:57692"/>
    </cofactor>
</comment>
<sequence length="509" mass="55764">MRHTLAYAGTHLCQNGRLMSDATQYGLKIHQATALPRGKSVSCSSINLVSGVRRLSHTDGAASTNRTDEDAKSHHKPFEDHRSTKLQPLAMLPLSMIIRSLATSTFSSSAKLLSISLYVLRTLAYSDSRFLDPDRNTGLRFILNKCLYDQFCAGEDADEVAASIANLKHIGFTGAILAYAKETPSEPADKEGSPLLKRPGGTNKKADREISNWFEGSLETVRLATAGDFVALKLTGAGSLAYEQLAQGLPPGPYLTYAINQVCDCARERGVRVLIDGEHDELQNSIDSWTMQLARKYNTIPGKAVIFGTYQAYKKSMPQTLASHLAEALDGGFTLGVKLVRGAYLHSDPPGRLHASKPDTDACYDATAASVLTRSWNETLQGNGDYPETSIMFATHNAASVRKAYAIYASGRAKSEVLFAQLQGMADEISCELVHLNTSESPAQTATPAVACLPVYKYMAWGTRGECMKYLLRRAEENRDAVVRTREDRSAMWTELVRRAKGMLLTTYR</sequence>
<proteinExistence type="inferred from homology"/>
<dbReference type="GO" id="GO:0005739">
    <property type="term" value="C:mitochondrion"/>
    <property type="evidence" value="ECO:0007669"/>
    <property type="project" value="TreeGrafter"/>
</dbReference>
<organism evidence="8 9">
    <name type="scientific">Cordyceps fumosorosea (strain ARSEF 2679)</name>
    <name type="common">Isaria fumosorosea</name>
    <dbReference type="NCBI Taxonomy" id="1081104"/>
    <lineage>
        <taxon>Eukaryota</taxon>
        <taxon>Fungi</taxon>
        <taxon>Dikarya</taxon>
        <taxon>Ascomycota</taxon>
        <taxon>Pezizomycotina</taxon>
        <taxon>Sordariomycetes</taxon>
        <taxon>Hypocreomycetidae</taxon>
        <taxon>Hypocreales</taxon>
        <taxon>Cordycipitaceae</taxon>
        <taxon>Cordyceps</taxon>
    </lineage>
</organism>
<evidence type="ECO:0000256" key="1">
    <source>
        <dbReference type="ARBA" id="ARBA00005869"/>
    </source>
</evidence>
<reference evidence="8 9" key="1">
    <citation type="journal article" date="2016" name="Genome Biol. Evol.">
        <title>Divergent and convergent evolution of fungal pathogenicity.</title>
        <authorList>
            <person name="Shang Y."/>
            <person name="Xiao G."/>
            <person name="Zheng P."/>
            <person name="Cen K."/>
            <person name="Zhan S."/>
            <person name="Wang C."/>
        </authorList>
    </citation>
    <scope>NUCLEOTIDE SEQUENCE [LARGE SCALE GENOMIC DNA]</scope>
    <source>
        <strain evidence="8 9">ARSEF 2679</strain>
    </source>
</reference>
<feature type="region of interest" description="Disordered" evidence="6">
    <location>
        <begin position="183"/>
        <end position="206"/>
    </location>
</feature>
<evidence type="ECO:0000313" key="8">
    <source>
        <dbReference type="EMBL" id="OAA37494.1"/>
    </source>
</evidence>
<dbReference type="GeneID" id="30026211"/>
<dbReference type="EC" id="1.5.5.2" evidence="2 5"/>
<dbReference type="InterPro" id="IPR015659">
    <property type="entry name" value="Proline_oxidase"/>
</dbReference>
<evidence type="ECO:0000256" key="3">
    <source>
        <dbReference type="ARBA" id="ARBA00023002"/>
    </source>
</evidence>
<comment type="similarity">
    <text evidence="1 5">Belongs to the proline oxidase family.</text>
</comment>
<dbReference type="GO" id="GO:0004657">
    <property type="term" value="F:proline dehydrogenase activity"/>
    <property type="evidence" value="ECO:0007669"/>
    <property type="project" value="UniProtKB-EC"/>
</dbReference>
<keyword evidence="3 5" id="KW-0560">Oxidoreductase</keyword>
<gene>
    <name evidence="8" type="ORF">ISF_09919</name>
</gene>
<evidence type="ECO:0000256" key="2">
    <source>
        <dbReference type="ARBA" id="ARBA00012695"/>
    </source>
</evidence>
<feature type="region of interest" description="Disordered" evidence="6">
    <location>
        <begin position="57"/>
        <end position="81"/>
    </location>
</feature>
<comment type="caution">
    <text evidence="8">The sequence shown here is derived from an EMBL/GenBank/DDBJ whole genome shotgun (WGS) entry which is preliminary data.</text>
</comment>
<dbReference type="GO" id="GO:0010133">
    <property type="term" value="P:L-proline catabolic process to L-glutamate"/>
    <property type="evidence" value="ECO:0007669"/>
    <property type="project" value="TreeGrafter"/>
</dbReference>
<evidence type="ECO:0000256" key="4">
    <source>
        <dbReference type="ARBA" id="ARBA00023062"/>
    </source>
</evidence>
<evidence type="ECO:0000313" key="9">
    <source>
        <dbReference type="Proteomes" id="UP000076744"/>
    </source>
</evidence>
<dbReference type="OrthoDB" id="5464at2759"/>
<dbReference type="Gene3D" id="3.20.20.220">
    <property type="match status" value="1"/>
</dbReference>
<evidence type="ECO:0000256" key="5">
    <source>
        <dbReference type="RuleBase" id="RU364054"/>
    </source>
</evidence>
<name>A0A166Z2T7_CORFA</name>
<evidence type="ECO:0000256" key="6">
    <source>
        <dbReference type="SAM" id="MobiDB-lite"/>
    </source>
</evidence>
<dbReference type="GO" id="GO:0071949">
    <property type="term" value="F:FAD binding"/>
    <property type="evidence" value="ECO:0007669"/>
    <property type="project" value="TreeGrafter"/>
</dbReference>
<feature type="compositionally biased region" description="Basic and acidic residues" evidence="6">
    <location>
        <begin position="183"/>
        <end position="192"/>
    </location>
</feature>
<dbReference type="EMBL" id="AZHB01000098">
    <property type="protein sequence ID" value="OAA37494.1"/>
    <property type="molecule type" value="Genomic_DNA"/>
</dbReference>